<proteinExistence type="predicted"/>
<evidence type="ECO:0000313" key="2">
    <source>
        <dbReference type="Proteomes" id="UP001596074"/>
    </source>
</evidence>
<organism evidence="1 2">
    <name type="scientific">Actinomadura rugatobispora</name>
    <dbReference type="NCBI Taxonomy" id="1994"/>
    <lineage>
        <taxon>Bacteria</taxon>
        <taxon>Bacillati</taxon>
        <taxon>Actinomycetota</taxon>
        <taxon>Actinomycetes</taxon>
        <taxon>Streptosporangiales</taxon>
        <taxon>Thermomonosporaceae</taxon>
        <taxon>Actinomadura</taxon>
    </lineage>
</organism>
<accession>A0ABW1ABT1</accession>
<evidence type="ECO:0000313" key="1">
    <source>
        <dbReference type="EMBL" id="MFC5752178.1"/>
    </source>
</evidence>
<keyword evidence="2" id="KW-1185">Reference proteome</keyword>
<reference evidence="2" key="1">
    <citation type="journal article" date="2019" name="Int. J. Syst. Evol. Microbiol.">
        <title>The Global Catalogue of Microorganisms (GCM) 10K type strain sequencing project: providing services to taxonomists for standard genome sequencing and annotation.</title>
        <authorList>
            <consortium name="The Broad Institute Genomics Platform"/>
            <consortium name="The Broad Institute Genome Sequencing Center for Infectious Disease"/>
            <person name="Wu L."/>
            <person name="Ma J."/>
        </authorList>
    </citation>
    <scope>NUCLEOTIDE SEQUENCE [LARGE SCALE GENOMIC DNA]</scope>
    <source>
        <strain evidence="2">KCTC 42087</strain>
    </source>
</reference>
<name>A0ABW1ABT1_9ACTN</name>
<dbReference type="RefSeq" id="WP_378288140.1">
    <property type="nucleotide sequence ID" value="NZ_JBHSON010000082.1"/>
</dbReference>
<gene>
    <name evidence="1" type="ORF">ACFPZN_41765</name>
</gene>
<protein>
    <submittedName>
        <fullName evidence="1">Uncharacterized protein</fullName>
    </submittedName>
</protein>
<dbReference type="Proteomes" id="UP001596074">
    <property type="component" value="Unassembled WGS sequence"/>
</dbReference>
<sequence>MTGPEVVLPGVLDGRPVTDVIQEQFPGVWAWYGQATGSWWALVPLRDGPRLVEAINPGELRYALKKPAGWPWPRST</sequence>
<dbReference type="EMBL" id="JBHSON010000082">
    <property type="protein sequence ID" value="MFC5752178.1"/>
    <property type="molecule type" value="Genomic_DNA"/>
</dbReference>
<comment type="caution">
    <text evidence="1">The sequence shown here is derived from an EMBL/GenBank/DDBJ whole genome shotgun (WGS) entry which is preliminary data.</text>
</comment>